<dbReference type="GeneID" id="54564719"/>
<feature type="region of interest" description="Disordered" evidence="1">
    <location>
        <begin position="428"/>
        <end position="449"/>
    </location>
</feature>
<gene>
    <name evidence="2" type="ORF">M409DRAFT_50090</name>
</gene>
<name>A0A6A6D2I4_ZASCE</name>
<reference evidence="2" key="1">
    <citation type="journal article" date="2020" name="Stud. Mycol.">
        <title>101 Dothideomycetes genomes: a test case for predicting lifestyles and emergence of pathogens.</title>
        <authorList>
            <person name="Haridas S."/>
            <person name="Albert R."/>
            <person name="Binder M."/>
            <person name="Bloem J."/>
            <person name="Labutti K."/>
            <person name="Salamov A."/>
            <person name="Andreopoulos B."/>
            <person name="Baker S."/>
            <person name="Barry K."/>
            <person name="Bills G."/>
            <person name="Bluhm B."/>
            <person name="Cannon C."/>
            <person name="Castanera R."/>
            <person name="Culley D."/>
            <person name="Daum C."/>
            <person name="Ezra D."/>
            <person name="Gonzalez J."/>
            <person name="Henrissat B."/>
            <person name="Kuo A."/>
            <person name="Liang C."/>
            <person name="Lipzen A."/>
            <person name="Lutzoni F."/>
            <person name="Magnuson J."/>
            <person name="Mondo S."/>
            <person name="Nolan M."/>
            <person name="Ohm R."/>
            <person name="Pangilinan J."/>
            <person name="Park H.-J."/>
            <person name="Ramirez L."/>
            <person name="Alfaro M."/>
            <person name="Sun H."/>
            <person name="Tritt A."/>
            <person name="Yoshinaga Y."/>
            <person name="Zwiers L.-H."/>
            <person name="Turgeon B."/>
            <person name="Goodwin S."/>
            <person name="Spatafora J."/>
            <person name="Crous P."/>
            <person name="Grigoriev I."/>
        </authorList>
    </citation>
    <scope>NUCLEOTIDE SEQUENCE</scope>
    <source>
        <strain evidence="2">ATCC 36951</strain>
    </source>
</reference>
<dbReference type="RefSeq" id="XP_033673271.1">
    <property type="nucleotide sequence ID" value="XM_033811447.1"/>
</dbReference>
<dbReference type="OrthoDB" id="3634462at2759"/>
<proteinExistence type="predicted"/>
<dbReference type="Proteomes" id="UP000799537">
    <property type="component" value="Unassembled WGS sequence"/>
</dbReference>
<dbReference type="AlphaFoldDB" id="A0A6A6D2I4"/>
<evidence type="ECO:0000313" key="3">
    <source>
        <dbReference type="Proteomes" id="UP000799537"/>
    </source>
</evidence>
<feature type="compositionally biased region" description="Acidic residues" evidence="1">
    <location>
        <begin position="435"/>
        <end position="449"/>
    </location>
</feature>
<organism evidence="2 3">
    <name type="scientific">Zasmidium cellare ATCC 36951</name>
    <dbReference type="NCBI Taxonomy" id="1080233"/>
    <lineage>
        <taxon>Eukaryota</taxon>
        <taxon>Fungi</taxon>
        <taxon>Dikarya</taxon>
        <taxon>Ascomycota</taxon>
        <taxon>Pezizomycotina</taxon>
        <taxon>Dothideomycetes</taxon>
        <taxon>Dothideomycetidae</taxon>
        <taxon>Mycosphaerellales</taxon>
        <taxon>Mycosphaerellaceae</taxon>
        <taxon>Zasmidium</taxon>
    </lineage>
</organism>
<evidence type="ECO:0000313" key="2">
    <source>
        <dbReference type="EMBL" id="KAF2172382.1"/>
    </source>
</evidence>
<evidence type="ECO:0000256" key="1">
    <source>
        <dbReference type="SAM" id="MobiDB-lite"/>
    </source>
</evidence>
<sequence length="449" mass="50626">MNANNNAAQPANQPANQAANQPANLNNIFNNLGVNFQSLVASTLRQYPRRMPVQNQGSIAYRRSRFPFPSVTDLANWALANAIKRELVALQTSVVVLRRTVDVDEETSTQVHASLKQAAESILKLERLLQIILDAIPIEARPNAASAVKAQKVFDVAELLEKILLNCEYHDFISAMQVNRTFAQAFRRSARIQQVMGLRAITDGSPFSPVANAFFVSRGCMIRLEDHHRYGHQVQDNEVVVSAIFNGSSPFEEHPLPRISERFRDTLVCQPPIKQMRVRAGCCEDPLFRRRNANNLQPHPPSLTSLADRDEEMQQLHSIDSETGITLGQVLDETRRLRDEHRYCPDAYPGLHRDDGTVDVHVHFEAILQLPRDDPVLLANRRAKASFDFEQKDFAAKDQKIQQYIAAKQSARDNGEPIPTLQEFEARSLVTNVEDHDDAEASNDDQLEQ</sequence>
<keyword evidence="3" id="KW-1185">Reference proteome</keyword>
<accession>A0A6A6D2I4</accession>
<protein>
    <submittedName>
        <fullName evidence="2">Uncharacterized protein</fullName>
    </submittedName>
</protein>
<dbReference type="EMBL" id="ML993581">
    <property type="protein sequence ID" value="KAF2172382.1"/>
    <property type="molecule type" value="Genomic_DNA"/>
</dbReference>